<protein>
    <submittedName>
        <fullName evidence="2">Uncharacterized protein</fullName>
    </submittedName>
</protein>
<evidence type="ECO:0000256" key="1">
    <source>
        <dbReference type="SAM" id="MobiDB-lite"/>
    </source>
</evidence>
<dbReference type="Proteomes" id="UP001054945">
    <property type="component" value="Unassembled WGS sequence"/>
</dbReference>
<organism evidence="2 3">
    <name type="scientific">Caerostris extrusa</name>
    <name type="common">Bark spider</name>
    <name type="synonym">Caerostris bankana</name>
    <dbReference type="NCBI Taxonomy" id="172846"/>
    <lineage>
        <taxon>Eukaryota</taxon>
        <taxon>Metazoa</taxon>
        <taxon>Ecdysozoa</taxon>
        <taxon>Arthropoda</taxon>
        <taxon>Chelicerata</taxon>
        <taxon>Arachnida</taxon>
        <taxon>Araneae</taxon>
        <taxon>Araneomorphae</taxon>
        <taxon>Entelegynae</taxon>
        <taxon>Araneoidea</taxon>
        <taxon>Araneidae</taxon>
        <taxon>Caerostris</taxon>
    </lineage>
</organism>
<feature type="region of interest" description="Disordered" evidence="1">
    <location>
        <begin position="641"/>
        <end position="674"/>
    </location>
</feature>
<gene>
    <name evidence="2" type="ORF">CEXT_243581</name>
</gene>
<sequence length="1019" mass="114492">MELCPLHRNINSRGGLKEVEGKRNESRGRNDTMEAFEELLAETELRRRKFISEFYRKYEAENDSDDDIIDLETFCVVKKKKGNSKKNYFKNKKKCTKTLLFGSLCTYSISTEANECITTIKQHIQACSKITFKEMSCYEQNHLSNTLMRSRNSTPIVNKTNLIPIHQASSCKRKIPLNTLTKKFDKNKKFKNHKSKMEIEEDDEVPKLIELYDPAMGKDLTKLDPIIGCASPACEDFSISSIYKKYNEKSIAETAKRMLFYNNPFQSTLYANVNVCSLTLSNCDSSVSELNSLSFNELKIKDKPKSITSAENQDSSTGRANLLDCNNKKKKIKSITKVTSVTDFDFLAGEQNLVKHNPVNKNNKLKKNLPKLSKFVPYYNTRGQNLLKHKSSSENNKSKTSLTTTLSCSAAKFNSLKDDTNIRQNKNNNDSKISISASNLDSPTAGPILSVCKTPVMFSKSKTLASINNFDSLISTPSLRRDSNFDKLQNNEVGTFISVTNFDLSSEKSDFNKLIEKQTSNDKHEAISLTNSVSFSAELNLSKANSSIINNNKKELCLSNANIDFPFVRLDESEIKSYLKQCENRKQSETELHALKFNSFITKLNSSKQVIKEIKNNNMPKAPSFITDLNSVTNEFKSDSVNKYNNNNVPKLSSSQVNSNYHFRKSNKTPKSATSLYSKNYEQYSPTSRKIAVSEECSINASSLPGSAFLSDRLDTKENSKSSKSQTKTISICDMTSTPVCTGRLNSDKNKASFYKKHISANEEESQVISPILNNMAKLPSSNKLFRKKIDKTPQDVTSPNSKKYCELHLSKSRKIAVSEECSLNASSLPGSAFLSDRLDTKENSKSSKSEIKNISICDMTSTPVCTRRLKSDKNKASFYKKHISANEEESRVVSSIVNNMAKLPSSNRLFRKKIDKTPQSVTSPNSKKYCKMHLSKSRKTAVSDECSIACPLSETKYASNTFLSNRVDAKENSKSVKRMLSYKDIPICDITSTPVSTGRQSAKSSRTSLYKKGVFANE</sequence>
<evidence type="ECO:0000313" key="3">
    <source>
        <dbReference type="Proteomes" id="UP001054945"/>
    </source>
</evidence>
<evidence type="ECO:0000313" key="2">
    <source>
        <dbReference type="EMBL" id="GIY25051.1"/>
    </source>
</evidence>
<name>A0AAV4RVT2_CAEEX</name>
<proteinExistence type="predicted"/>
<keyword evidence="3" id="KW-1185">Reference proteome</keyword>
<dbReference type="EMBL" id="BPLR01008485">
    <property type="protein sequence ID" value="GIY25051.1"/>
    <property type="molecule type" value="Genomic_DNA"/>
</dbReference>
<feature type="compositionally biased region" description="Polar residues" evidence="1">
    <location>
        <begin position="641"/>
        <end position="661"/>
    </location>
</feature>
<comment type="caution">
    <text evidence="2">The sequence shown here is derived from an EMBL/GenBank/DDBJ whole genome shotgun (WGS) entry which is preliminary data.</text>
</comment>
<dbReference type="AlphaFoldDB" id="A0AAV4RVT2"/>
<accession>A0AAV4RVT2</accession>
<reference evidence="2 3" key="1">
    <citation type="submission" date="2021-06" db="EMBL/GenBank/DDBJ databases">
        <title>Caerostris extrusa draft genome.</title>
        <authorList>
            <person name="Kono N."/>
            <person name="Arakawa K."/>
        </authorList>
    </citation>
    <scope>NUCLEOTIDE SEQUENCE [LARGE SCALE GENOMIC DNA]</scope>
</reference>